<evidence type="ECO:0000256" key="3">
    <source>
        <dbReference type="ARBA" id="ARBA00004535"/>
    </source>
</evidence>
<keyword evidence="6" id="KW-0946">Virion</keyword>
<evidence type="ECO:0000256" key="5">
    <source>
        <dbReference type="ARBA" id="ARBA00022580"/>
    </source>
</evidence>
<dbReference type="EMBL" id="KT008627">
    <property type="protein sequence ID" value="AKV40693.1"/>
    <property type="molecule type" value="Genomic_DNA"/>
</dbReference>
<reference evidence="8 11" key="1">
    <citation type="journal article" date="2015" name="J. Virol.">
        <title>The Genome of a Tortoise Herpesvirus (Testudinid Herpesvirus 3) Has a Novel Structure and Contains a Large Region That Is Not Required for Replication In Vitro or Virulence In Vivo.</title>
        <authorList>
            <person name="Gandar F."/>
            <person name="Wilkie G.S."/>
            <person name="Gatherer D."/>
            <person name="Kerr K."/>
            <person name="Marlier D."/>
            <person name="Diez M."/>
            <person name="Marschang R.E."/>
            <person name="Mast J."/>
            <person name="Dewals B.G."/>
            <person name="Davison A.J."/>
            <person name="Vanderplasschen A.F."/>
        </authorList>
    </citation>
    <scope>NUCLEOTIDE SEQUENCE [LARGE SCALE GENOMIC DNA]</scope>
    <source>
        <strain evidence="8 11">1976</strain>
    </source>
</reference>
<evidence type="ECO:0000256" key="2">
    <source>
        <dbReference type="ARBA" id="ARBA00004192"/>
    </source>
</evidence>
<dbReference type="Pfam" id="PF03252">
    <property type="entry name" value="Herpes_UL21"/>
    <property type="match status" value="1"/>
</dbReference>
<sequence length="450" mass="50463">MNVGYTKAYTIHGSTCYEDTNVGKCYFWSGGCLFGINLRTGQMTKYGHELLDRSLAYYIRADLKKYGSDRLESPGPLYFDDLVSATNQGATEKALINNTGALLGNAFSVYHYTLVGQSGLQGLVITTGSVEQSRLTLLEHPKIQHPTTSFEYVSPSKLFRVSEIKLLSVPVSLRSIWKSVMKSETIPDFPPSNKNRVTINDAVYVKSISPRPEVWGTGGADSDISELYATFCVLDGHELTCSLSRTQRAGLAQITEAAKILFKNPFLIRENTNRPLHLLQKMLLLQILFARHGMLNCYEFLVRISEGQTPMSNPPTVAEVADRANEIFQSALIFMYVLEAIIETEFPQGYQISEISPYVRETEHLFSTIRAMAEPDQLVIKISLVSSLIHMLYTGESPRRIVDFFRTKLPSGRFIHNVLGVGSRSVFTETEEDATQLVYHLATNRIKIRS</sequence>
<evidence type="ECO:0000256" key="7">
    <source>
        <dbReference type="ARBA" id="ARBA00023200"/>
    </source>
</evidence>
<keyword evidence="7" id="KW-1035">Host cytoplasm</keyword>
<dbReference type="KEGG" id="vg:26122548"/>
<evidence type="ECO:0000313" key="9">
    <source>
        <dbReference type="EMBL" id="AKV40693.1"/>
    </source>
</evidence>
<dbReference type="InterPro" id="IPR004936">
    <property type="entry name" value="Herpes_UL21"/>
</dbReference>
<evidence type="ECO:0000256" key="4">
    <source>
        <dbReference type="ARBA" id="ARBA00022562"/>
    </source>
</evidence>
<evidence type="ECO:0000256" key="1">
    <source>
        <dbReference type="ARBA" id="ARBA00004147"/>
    </source>
</evidence>
<organism evidence="9 10">
    <name type="scientific">Testudinid alphaherpesvirus 3</name>
    <dbReference type="NCBI Taxonomy" id="2560801"/>
    <lineage>
        <taxon>Viruses</taxon>
        <taxon>Duplodnaviria</taxon>
        <taxon>Heunggongvirae</taxon>
        <taxon>Peploviricota</taxon>
        <taxon>Herviviricetes</taxon>
        <taxon>Herpesvirales</taxon>
        <taxon>Orthoherpesviridae</taxon>
        <taxon>Alphaherpesvirinae</taxon>
        <taxon>Scutavirus</taxon>
        <taxon>Scutavirus testudinidalpha3</taxon>
    </lineage>
</organism>
<protein>
    <submittedName>
        <fullName evidence="8">Tegument protein UL21</fullName>
    </submittedName>
    <submittedName>
        <fullName evidence="9">UL21 tegument protein</fullName>
    </submittedName>
</protein>
<evidence type="ECO:0000313" key="11">
    <source>
        <dbReference type="Proteomes" id="UP000208106"/>
    </source>
</evidence>
<accession>A0A0K1R1C4</accession>
<keyword evidence="5" id="KW-0920">Virion tegument</keyword>
<name>A0A0K1R1C4_9ALPH</name>
<keyword evidence="11" id="KW-1185">Reference proteome</keyword>
<comment type="subcellular location">
    <subcellularLocation>
        <location evidence="2">Host cytoplasm</location>
    </subcellularLocation>
    <subcellularLocation>
        <location evidence="1">Host nucleus</location>
    </subcellularLocation>
    <subcellularLocation>
        <location evidence="3">Virion tegument</location>
    </subcellularLocation>
</comment>
<evidence type="ECO:0000313" key="8">
    <source>
        <dbReference type="EMBL" id="AIU39274.1"/>
    </source>
</evidence>
<proteinExistence type="predicted"/>
<dbReference type="Proteomes" id="UP000100290">
    <property type="component" value="Segment"/>
</dbReference>
<evidence type="ECO:0000313" key="10">
    <source>
        <dbReference type="Proteomes" id="UP000100290"/>
    </source>
</evidence>
<dbReference type="GO" id="GO:0042025">
    <property type="term" value="C:host cell nucleus"/>
    <property type="evidence" value="ECO:0007669"/>
    <property type="project" value="UniProtKB-SubCell"/>
</dbReference>
<evidence type="ECO:0000256" key="6">
    <source>
        <dbReference type="ARBA" id="ARBA00022844"/>
    </source>
</evidence>
<gene>
    <name evidence="9" type="primary">ORF46</name>
    <name evidence="8" type="synonym">UL21</name>
</gene>
<dbReference type="Proteomes" id="UP000208106">
    <property type="component" value="Segment"/>
</dbReference>
<dbReference type="EMBL" id="KM924292">
    <property type="protein sequence ID" value="AIU39274.1"/>
    <property type="molecule type" value="Genomic_DNA"/>
</dbReference>
<dbReference type="GO" id="GO:0019033">
    <property type="term" value="C:viral tegument"/>
    <property type="evidence" value="ECO:0007669"/>
    <property type="project" value="UniProtKB-SubCell"/>
</dbReference>
<keyword evidence="4" id="KW-1048">Host nucleus</keyword>
<dbReference type="GO" id="GO:0030430">
    <property type="term" value="C:host cell cytoplasm"/>
    <property type="evidence" value="ECO:0007669"/>
    <property type="project" value="UniProtKB-SubCell"/>
</dbReference>
<reference evidence="9 10" key="2">
    <citation type="journal article" date="2015" name="PLoS ONE">
        <title>A Genomic Approach to Unravel Host-Pathogen Interaction in Chelonians: The Example of Testudinid Herpesvirus 3.</title>
        <authorList>
            <person name="Origgi F.C."/>
            <person name="Tecilla M."/>
            <person name="Pilo P."/>
            <person name="Aloisio F."/>
            <person name="Otten P."/>
            <person name="Aguilar-Bultet L."/>
            <person name="Sattler U."/>
            <person name="Roccabianca P."/>
            <person name="Romero C.H."/>
            <person name="Bloom D.C."/>
            <person name="Jacobson E.R."/>
        </authorList>
    </citation>
    <scope>NUCLEOTIDE SEQUENCE [LARGE SCALE GENOMIC DNA]</scope>
    <source>
        <strain evidence="9">US1976/98</strain>
    </source>
</reference>